<evidence type="ECO:0000313" key="2">
    <source>
        <dbReference type="EMBL" id="GFR85648.1"/>
    </source>
</evidence>
<dbReference type="SUPFAM" id="SSF50630">
    <property type="entry name" value="Acid proteases"/>
    <property type="match status" value="1"/>
</dbReference>
<proteinExistence type="predicted"/>
<evidence type="ECO:0000256" key="1">
    <source>
        <dbReference type="SAM" id="MobiDB-lite"/>
    </source>
</evidence>
<keyword evidence="3" id="KW-1185">Reference proteome</keyword>
<protein>
    <submittedName>
        <fullName evidence="2">Gag polyprotein</fullName>
    </submittedName>
</protein>
<dbReference type="CDD" id="cd05481">
    <property type="entry name" value="retropepsin_like_LTR_1"/>
    <property type="match status" value="1"/>
</dbReference>
<name>A0AAV4GJD5_9GAST</name>
<accession>A0AAV4GJD5</accession>
<organism evidence="2 3">
    <name type="scientific">Elysia marginata</name>
    <dbReference type="NCBI Taxonomy" id="1093978"/>
    <lineage>
        <taxon>Eukaryota</taxon>
        <taxon>Metazoa</taxon>
        <taxon>Spiralia</taxon>
        <taxon>Lophotrochozoa</taxon>
        <taxon>Mollusca</taxon>
        <taxon>Gastropoda</taxon>
        <taxon>Heterobranchia</taxon>
        <taxon>Euthyneura</taxon>
        <taxon>Panpulmonata</taxon>
        <taxon>Sacoglossa</taxon>
        <taxon>Placobranchoidea</taxon>
        <taxon>Plakobranchidae</taxon>
        <taxon>Elysia</taxon>
    </lineage>
</organism>
<evidence type="ECO:0000313" key="3">
    <source>
        <dbReference type="Proteomes" id="UP000762676"/>
    </source>
</evidence>
<dbReference type="Proteomes" id="UP000762676">
    <property type="component" value="Unassembled WGS sequence"/>
</dbReference>
<sequence length="154" mass="17526">MCRTNVRSPLKQFPKQKRHKVHQVNDDDSDSNSEEDQHYFLAAIDVDKNMKKTIVQDNELFVETTINSLKVRLKVDTGAQANILPLKLFKELNKKATIKMMKTKQKPTSYSGDKIQVVGKCTLNVMETALQFYVTDTGEDPILGLKASQELQLI</sequence>
<feature type="region of interest" description="Disordered" evidence="1">
    <location>
        <begin position="1"/>
        <end position="33"/>
    </location>
</feature>
<dbReference type="AlphaFoldDB" id="A0AAV4GJD5"/>
<gene>
    <name evidence="2" type="ORF">ElyMa_002446900</name>
</gene>
<comment type="caution">
    <text evidence="2">The sequence shown here is derived from an EMBL/GenBank/DDBJ whole genome shotgun (WGS) entry which is preliminary data.</text>
</comment>
<dbReference type="InterPro" id="IPR021109">
    <property type="entry name" value="Peptidase_aspartic_dom_sf"/>
</dbReference>
<dbReference type="EMBL" id="BMAT01005023">
    <property type="protein sequence ID" value="GFR85648.1"/>
    <property type="molecule type" value="Genomic_DNA"/>
</dbReference>
<reference evidence="2 3" key="1">
    <citation type="journal article" date="2021" name="Elife">
        <title>Chloroplast acquisition without the gene transfer in kleptoplastic sea slugs, Plakobranchus ocellatus.</title>
        <authorList>
            <person name="Maeda T."/>
            <person name="Takahashi S."/>
            <person name="Yoshida T."/>
            <person name="Shimamura S."/>
            <person name="Takaki Y."/>
            <person name="Nagai Y."/>
            <person name="Toyoda A."/>
            <person name="Suzuki Y."/>
            <person name="Arimoto A."/>
            <person name="Ishii H."/>
            <person name="Satoh N."/>
            <person name="Nishiyama T."/>
            <person name="Hasebe M."/>
            <person name="Maruyama T."/>
            <person name="Minagawa J."/>
            <person name="Obokata J."/>
            <person name="Shigenobu S."/>
        </authorList>
    </citation>
    <scope>NUCLEOTIDE SEQUENCE [LARGE SCALE GENOMIC DNA]</scope>
</reference>
<dbReference type="Gene3D" id="2.40.70.10">
    <property type="entry name" value="Acid Proteases"/>
    <property type="match status" value="1"/>
</dbReference>
<dbReference type="Pfam" id="PF13650">
    <property type="entry name" value="Asp_protease_2"/>
    <property type="match status" value="1"/>
</dbReference>